<proteinExistence type="predicted"/>
<dbReference type="EMBL" id="ML179148">
    <property type="protein sequence ID" value="THU97792.1"/>
    <property type="molecule type" value="Genomic_DNA"/>
</dbReference>
<gene>
    <name evidence="2" type="ORF">K435DRAFT_796184</name>
</gene>
<reference evidence="2 3" key="1">
    <citation type="journal article" date="2019" name="Nat. Ecol. Evol.">
        <title>Megaphylogeny resolves global patterns of mushroom evolution.</title>
        <authorList>
            <person name="Varga T."/>
            <person name="Krizsan K."/>
            <person name="Foldi C."/>
            <person name="Dima B."/>
            <person name="Sanchez-Garcia M."/>
            <person name="Sanchez-Ramirez S."/>
            <person name="Szollosi G.J."/>
            <person name="Szarkandi J.G."/>
            <person name="Papp V."/>
            <person name="Albert L."/>
            <person name="Andreopoulos W."/>
            <person name="Angelini C."/>
            <person name="Antonin V."/>
            <person name="Barry K.W."/>
            <person name="Bougher N.L."/>
            <person name="Buchanan P."/>
            <person name="Buyck B."/>
            <person name="Bense V."/>
            <person name="Catcheside P."/>
            <person name="Chovatia M."/>
            <person name="Cooper J."/>
            <person name="Damon W."/>
            <person name="Desjardin D."/>
            <person name="Finy P."/>
            <person name="Geml J."/>
            <person name="Haridas S."/>
            <person name="Hughes K."/>
            <person name="Justo A."/>
            <person name="Karasinski D."/>
            <person name="Kautmanova I."/>
            <person name="Kiss B."/>
            <person name="Kocsube S."/>
            <person name="Kotiranta H."/>
            <person name="LaButti K.M."/>
            <person name="Lechner B.E."/>
            <person name="Liimatainen K."/>
            <person name="Lipzen A."/>
            <person name="Lukacs Z."/>
            <person name="Mihaltcheva S."/>
            <person name="Morgado L.N."/>
            <person name="Niskanen T."/>
            <person name="Noordeloos M.E."/>
            <person name="Ohm R.A."/>
            <person name="Ortiz-Santana B."/>
            <person name="Ovrebo C."/>
            <person name="Racz N."/>
            <person name="Riley R."/>
            <person name="Savchenko A."/>
            <person name="Shiryaev A."/>
            <person name="Soop K."/>
            <person name="Spirin V."/>
            <person name="Szebenyi C."/>
            <person name="Tomsovsky M."/>
            <person name="Tulloss R.E."/>
            <person name="Uehling J."/>
            <person name="Grigoriev I.V."/>
            <person name="Vagvolgyi C."/>
            <person name="Papp T."/>
            <person name="Martin F.M."/>
            <person name="Miettinen O."/>
            <person name="Hibbett D.S."/>
            <person name="Nagy L.G."/>
        </authorList>
    </citation>
    <scope>NUCLEOTIDE SEQUENCE [LARGE SCALE GENOMIC DNA]</scope>
    <source>
        <strain evidence="2 3">CBS 962.96</strain>
    </source>
</reference>
<keyword evidence="1" id="KW-1133">Transmembrane helix</keyword>
<dbReference type="AlphaFoldDB" id="A0A4S8M690"/>
<evidence type="ECO:0000313" key="3">
    <source>
        <dbReference type="Proteomes" id="UP000297245"/>
    </source>
</evidence>
<evidence type="ECO:0000256" key="1">
    <source>
        <dbReference type="SAM" id="Phobius"/>
    </source>
</evidence>
<sequence>MSFIASGIVEQAAADELTSDYTSLSSSGSSPRIFSFWIPVILFFLCGLVVFFRKKYPCLVPSTLEKAIIDLDNVLLNYREEGGGTSHSMVSLGIDRDVLDSLSGSHNGVPHRSIRDRIRWRRKLLMEIIECYEDIRVVRRSIEQATEYKKQRRYSFEILCRDDALFSTKINGFNKLGEQ</sequence>
<keyword evidence="1" id="KW-0472">Membrane</keyword>
<feature type="transmembrane region" description="Helical" evidence="1">
    <location>
        <begin position="33"/>
        <end position="52"/>
    </location>
</feature>
<protein>
    <submittedName>
        <fullName evidence="2">Uncharacterized protein</fullName>
    </submittedName>
</protein>
<evidence type="ECO:0000313" key="2">
    <source>
        <dbReference type="EMBL" id="THU97792.1"/>
    </source>
</evidence>
<name>A0A4S8M690_DENBC</name>
<accession>A0A4S8M690</accession>
<keyword evidence="1" id="KW-0812">Transmembrane</keyword>
<dbReference type="Proteomes" id="UP000297245">
    <property type="component" value="Unassembled WGS sequence"/>
</dbReference>
<keyword evidence="3" id="KW-1185">Reference proteome</keyword>
<organism evidence="2 3">
    <name type="scientific">Dendrothele bispora (strain CBS 962.96)</name>
    <dbReference type="NCBI Taxonomy" id="1314807"/>
    <lineage>
        <taxon>Eukaryota</taxon>
        <taxon>Fungi</taxon>
        <taxon>Dikarya</taxon>
        <taxon>Basidiomycota</taxon>
        <taxon>Agaricomycotina</taxon>
        <taxon>Agaricomycetes</taxon>
        <taxon>Agaricomycetidae</taxon>
        <taxon>Agaricales</taxon>
        <taxon>Agaricales incertae sedis</taxon>
        <taxon>Dendrothele</taxon>
    </lineage>
</organism>